<evidence type="ECO:0000256" key="8">
    <source>
        <dbReference type="ARBA" id="ARBA00023014"/>
    </source>
</evidence>
<evidence type="ECO:0000256" key="9">
    <source>
        <dbReference type="ARBA" id="ARBA00023231"/>
    </source>
</evidence>
<dbReference type="PANTHER" id="PTHR43787">
    <property type="entry name" value="FEMO COFACTOR BIOSYNTHESIS PROTEIN NIFB-RELATED"/>
    <property type="match status" value="1"/>
</dbReference>
<gene>
    <name evidence="12" type="ORF">SAMN05443529_101341</name>
</gene>
<accession>A0A1G7SB75</accession>
<keyword evidence="13" id="KW-1185">Reference proteome</keyword>
<evidence type="ECO:0000256" key="1">
    <source>
        <dbReference type="ARBA" id="ARBA00001966"/>
    </source>
</evidence>
<dbReference type="SFLD" id="SFLDG01068">
    <property type="entry name" value="FeMo_cofactor_biosynthesis_pro"/>
    <property type="match status" value="1"/>
</dbReference>
<dbReference type="SFLD" id="SFLDG01067">
    <property type="entry name" value="SPASM/twitch_domain_containing"/>
    <property type="match status" value="1"/>
</dbReference>
<dbReference type="OrthoDB" id="9764725at2"/>
<dbReference type="SFLD" id="SFLDS00029">
    <property type="entry name" value="Radical_SAM"/>
    <property type="match status" value="1"/>
</dbReference>
<comment type="similarity">
    <text evidence="3">Belongs to the radical SAM superfamily. NifB family.</text>
</comment>
<proteinExistence type="inferred from homology"/>
<keyword evidence="4" id="KW-0004">4Fe-4S</keyword>
<dbReference type="AlphaFoldDB" id="A0A1G7SB75"/>
<evidence type="ECO:0000313" key="13">
    <source>
        <dbReference type="Proteomes" id="UP000198656"/>
    </source>
</evidence>
<feature type="domain" description="Radical SAM core" evidence="11">
    <location>
        <begin position="27"/>
        <end position="273"/>
    </location>
</feature>
<evidence type="ECO:0000256" key="2">
    <source>
        <dbReference type="ARBA" id="ARBA00005155"/>
    </source>
</evidence>
<dbReference type="EMBL" id="FNCP01000001">
    <property type="protein sequence ID" value="SDG20174.1"/>
    <property type="molecule type" value="Genomic_DNA"/>
</dbReference>
<evidence type="ECO:0000256" key="10">
    <source>
        <dbReference type="ARBA" id="ARBA00023239"/>
    </source>
</evidence>
<keyword evidence="8" id="KW-0411">Iron-sulfur</keyword>
<evidence type="ECO:0000256" key="7">
    <source>
        <dbReference type="ARBA" id="ARBA00023004"/>
    </source>
</evidence>
<name>A0A1G7SB75_9FIRM</name>
<dbReference type="CDD" id="cd01335">
    <property type="entry name" value="Radical_SAM"/>
    <property type="match status" value="1"/>
</dbReference>
<dbReference type="PROSITE" id="PS51918">
    <property type="entry name" value="RADICAL_SAM"/>
    <property type="match status" value="1"/>
</dbReference>
<keyword evidence="7" id="KW-0408">Iron</keyword>
<dbReference type="STRING" id="1121419.SAMN05443529_101341"/>
<evidence type="ECO:0000256" key="3">
    <source>
        <dbReference type="ARBA" id="ARBA00006804"/>
    </source>
</evidence>
<dbReference type="RefSeq" id="WP_092329044.1">
    <property type="nucleotide sequence ID" value="NZ_FNCP01000001.1"/>
</dbReference>
<dbReference type="InterPro" id="IPR013785">
    <property type="entry name" value="Aldolase_TIM"/>
</dbReference>
<dbReference type="Gene3D" id="3.20.20.70">
    <property type="entry name" value="Aldolase class I"/>
    <property type="match status" value="1"/>
</dbReference>
<dbReference type="InterPro" id="IPR000385">
    <property type="entry name" value="MoaA_NifB_PqqE_Fe-S-bd_CS"/>
</dbReference>
<keyword evidence="10" id="KW-0456">Lyase</keyword>
<dbReference type="GO" id="GO:0016829">
    <property type="term" value="F:lyase activity"/>
    <property type="evidence" value="ECO:0007669"/>
    <property type="project" value="UniProtKB-KW"/>
</dbReference>
<dbReference type="InterPro" id="IPR058240">
    <property type="entry name" value="rSAM_sf"/>
</dbReference>
<comment type="pathway">
    <text evidence="2">Cofactor biosynthesis; Fe-Mo cofactor biosynthesis.</text>
</comment>
<dbReference type="GO" id="GO:0051539">
    <property type="term" value="F:4 iron, 4 sulfur cluster binding"/>
    <property type="evidence" value="ECO:0007669"/>
    <property type="project" value="UniProtKB-KW"/>
</dbReference>
<evidence type="ECO:0000256" key="6">
    <source>
        <dbReference type="ARBA" id="ARBA00022723"/>
    </source>
</evidence>
<dbReference type="GO" id="GO:0046872">
    <property type="term" value="F:metal ion binding"/>
    <property type="evidence" value="ECO:0007669"/>
    <property type="project" value="UniProtKB-KW"/>
</dbReference>
<comment type="cofactor">
    <cofactor evidence="1">
        <name>[4Fe-4S] cluster</name>
        <dbReference type="ChEBI" id="CHEBI:49883"/>
    </cofactor>
</comment>
<sequence>MHRECNHANMAGSNLNQGHPCFSPSGHGKTGRIHLAVAPECNISCNYCVRKFDCANESRPGVTSKVINSDEAIETVLKAKSSAIGSQLTVVGIAGPGEPLANEETFKTLRKVKENFPDMILCLSSNGLLLPEKIAELVDIGVSHVTVTINTLDEQVGSKIYSHVRWQGKTMIGPSGARVLIHNQLLGLELAAKAGMTIKVNTVVMPGINEHLLYSLALDVKKRGAHIHNLLPLIPQGKLAHKAAPPIELIKNYRSVLSSILPQMMHCQQCRADAIGLV</sequence>
<dbReference type="InterPro" id="IPR007197">
    <property type="entry name" value="rSAM"/>
</dbReference>
<evidence type="ECO:0000313" key="12">
    <source>
        <dbReference type="EMBL" id="SDG20174.1"/>
    </source>
</evidence>
<keyword evidence="6" id="KW-0479">Metal-binding</keyword>
<dbReference type="Pfam" id="PF04055">
    <property type="entry name" value="Radical_SAM"/>
    <property type="match status" value="1"/>
</dbReference>
<dbReference type="SUPFAM" id="SSF102114">
    <property type="entry name" value="Radical SAM enzymes"/>
    <property type="match status" value="1"/>
</dbReference>
<reference evidence="13" key="1">
    <citation type="submission" date="2016-10" db="EMBL/GenBank/DDBJ databases">
        <authorList>
            <person name="Varghese N."/>
            <person name="Submissions S."/>
        </authorList>
    </citation>
    <scope>NUCLEOTIDE SEQUENCE [LARGE SCALE GENOMIC DNA]</scope>
    <source>
        <strain evidence="13">DSM 8344</strain>
    </source>
</reference>
<organism evidence="12 13">
    <name type="scientific">Desulfosporosinus hippei DSM 8344</name>
    <dbReference type="NCBI Taxonomy" id="1121419"/>
    <lineage>
        <taxon>Bacteria</taxon>
        <taxon>Bacillati</taxon>
        <taxon>Bacillota</taxon>
        <taxon>Clostridia</taxon>
        <taxon>Eubacteriales</taxon>
        <taxon>Desulfitobacteriaceae</taxon>
        <taxon>Desulfosporosinus</taxon>
    </lineage>
</organism>
<keyword evidence="9" id="KW-0535">Nitrogen fixation</keyword>
<keyword evidence="5" id="KW-0949">S-adenosyl-L-methionine</keyword>
<evidence type="ECO:0000259" key="11">
    <source>
        <dbReference type="PROSITE" id="PS51918"/>
    </source>
</evidence>
<dbReference type="PROSITE" id="PS01305">
    <property type="entry name" value="MOAA_NIFB_PQQE"/>
    <property type="match status" value="1"/>
</dbReference>
<dbReference type="Proteomes" id="UP000198656">
    <property type="component" value="Unassembled WGS sequence"/>
</dbReference>
<dbReference type="UniPathway" id="UPA00782"/>
<dbReference type="SFLD" id="SFLDF00281">
    <property type="entry name" value="FeMo_cofactor_biosynthesis_pro"/>
    <property type="match status" value="1"/>
</dbReference>
<evidence type="ECO:0000256" key="5">
    <source>
        <dbReference type="ARBA" id="ARBA00022691"/>
    </source>
</evidence>
<dbReference type="PANTHER" id="PTHR43787:SF13">
    <property type="entry name" value="FEMO COFACTOR BIOSYNTHESIS PROTEIN NIFB"/>
    <property type="match status" value="1"/>
</dbReference>
<protein>
    <submittedName>
        <fullName evidence="12">Nitrogen fixation protein NifB</fullName>
    </submittedName>
</protein>
<evidence type="ECO:0000256" key="4">
    <source>
        <dbReference type="ARBA" id="ARBA00022485"/>
    </source>
</evidence>